<dbReference type="InterPro" id="IPR025110">
    <property type="entry name" value="AMP-bd_C"/>
</dbReference>
<evidence type="ECO:0000256" key="2">
    <source>
        <dbReference type="ARBA" id="ARBA00022450"/>
    </source>
</evidence>
<organism evidence="5 6">
    <name type="scientific">Mycolicibacterium anyangense</name>
    <dbReference type="NCBI Taxonomy" id="1431246"/>
    <lineage>
        <taxon>Bacteria</taxon>
        <taxon>Bacillati</taxon>
        <taxon>Actinomycetota</taxon>
        <taxon>Actinomycetes</taxon>
        <taxon>Mycobacteriales</taxon>
        <taxon>Mycobacteriaceae</taxon>
        <taxon>Mycolicibacterium</taxon>
    </lineage>
</organism>
<dbReference type="Gene3D" id="3.40.50.12780">
    <property type="entry name" value="N-terminal domain of ligase-like"/>
    <property type="match status" value="1"/>
</dbReference>
<dbReference type="AlphaFoldDB" id="A0A6N4W2B2"/>
<dbReference type="Pfam" id="PF00550">
    <property type="entry name" value="PP-binding"/>
    <property type="match status" value="1"/>
</dbReference>
<dbReference type="PANTHER" id="PTHR45527">
    <property type="entry name" value="NONRIBOSOMAL PEPTIDE SYNTHETASE"/>
    <property type="match status" value="1"/>
</dbReference>
<dbReference type="InterPro" id="IPR042099">
    <property type="entry name" value="ANL_N_sf"/>
</dbReference>
<accession>A0A6N4W2B2</accession>
<dbReference type="InterPro" id="IPR045851">
    <property type="entry name" value="AMP-bd_C_sf"/>
</dbReference>
<dbReference type="SUPFAM" id="SSF53474">
    <property type="entry name" value="alpha/beta-Hydrolases"/>
    <property type="match status" value="1"/>
</dbReference>
<evidence type="ECO:0000313" key="6">
    <source>
        <dbReference type="Proteomes" id="UP000467249"/>
    </source>
</evidence>
<dbReference type="GO" id="GO:0031177">
    <property type="term" value="F:phosphopantetheine binding"/>
    <property type="evidence" value="ECO:0007669"/>
    <property type="project" value="TreeGrafter"/>
</dbReference>
<evidence type="ECO:0000259" key="4">
    <source>
        <dbReference type="PROSITE" id="PS50075"/>
    </source>
</evidence>
<dbReference type="FunFam" id="2.30.38.10:FF:000001">
    <property type="entry name" value="Non-ribosomal peptide synthetase PvdI"/>
    <property type="match status" value="1"/>
</dbReference>
<dbReference type="InterPro" id="IPR009081">
    <property type="entry name" value="PP-bd_ACP"/>
</dbReference>
<dbReference type="InterPro" id="IPR029058">
    <property type="entry name" value="AB_hydrolase_fold"/>
</dbReference>
<dbReference type="KEGG" id="many:MANY_00050"/>
<dbReference type="InterPro" id="IPR006162">
    <property type="entry name" value="Ppantetheine_attach_site"/>
</dbReference>
<dbReference type="SMART" id="SM00824">
    <property type="entry name" value="PKS_TE"/>
    <property type="match status" value="1"/>
</dbReference>
<evidence type="ECO:0000256" key="3">
    <source>
        <dbReference type="ARBA" id="ARBA00022553"/>
    </source>
</evidence>
<feature type="domain" description="Carrier" evidence="4">
    <location>
        <begin position="195"/>
        <end position="270"/>
    </location>
</feature>
<dbReference type="Gene3D" id="3.40.50.1820">
    <property type="entry name" value="alpha/beta hydrolase"/>
    <property type="match status" value="1"/>
</dbReference>
<name>A0A6N4W2B2_9MYCO</name>
<proteinExistence type="predicted"/>
<sequence length="530" mass="55860">MLGWTCDGSAPALGVPGWNVRAYVLDDYLHPVPAGAAGELYLAGVQLADGYLNRHALTSCRFVANPFGGGQRMYRTGDLVRRRTDGQLEYLGRTDDQIKLRGVRIEPGEIEAVLGTHPAVSSARVVARGDRLVAYCLATGELPAAALREHLTAALPAHMVPSAFVAVESFPLTPSGKLDRRALPEPEFTTAAGLPPTTATQRRLCELFTALLAVPVTTIDADFFTLGGHSLLLVRLAAMIRAEFGAGIAVTDLMTAATVAEIAVLLDAPDTVSANGLGHVLPLRASGTQPPLFCLHPAGGLAWQFAGLKAHLPASVPLYGLQSPLFSGQPLPETIGELASGYADTVAGLAPQGPIRLLGWSFGGSMALLVAAELRRRGREIGFVGMLDARTDDAVVADFEPEQVLAGLLREMGFPVAAGTSMTVAQAVALVRDSGDAIAVLNDRQIALVLENYVAAERLTAGADYGHYDGDVLFVDASVLEMGLTGVASEGWRRHVGGRLRTVELPCRHSGLDPTAVDRWGPVVADELAH</sequence>
<dbReference type="Proteomes" id="UP000467249">
    <property type="component" value="Chromosome"/>
</dbReference>
<dbReference type="Pfam" id="PF00975">
    <property type="entry name" value="Thioesterase"/>
    <property type="match status" value="1"/>
</dbReference>
<dbReference type="Pfam" id="PF13193">
    <property type="entry name" value="AMP-binding_C"/>
    <property type="match status" value="1"/>
</dbReference>
<dbReference type="PANTHER" id="PTHR45527:SF1">
    <property type="entry name" value="FATTY ACID SYNTHASE"/>
    <property type="match status" value="1"/>
</dbReference>
<dbReference type="Gene3D" id="3.30.300.30">
    <property type="match status" value="1"/>
</dbReference>
<protein>
    <recommendedName>
        <fullName evidence="4">Carrier domain-containing protein</fullName>
    </recommendedName>
</protein>
<evidence type="ECO:0000313" key="5">
    <source>
        <dbReference type="EMBL" id="BBZ74668.1"/>
    </source>
</evidence>
<dbReference type="InterPro" id="IPR036736">
    <property type="entry name" value="ACP-like_sf"/>
</dbReference>
<dbReference type="SUPFAM" id="SSF47336">
    <property type="entry name" value="ACP-like"/>
    <property type="match status" value="1"/>
</dbReference>
<evidence type="ECO:0000256" key="1">
    <source>
        <dbReference type="ARBA" id="ARBA00001957"/>
    </source>
</evidence>
<dbReference type="PROSITE" id="PS00012">
    <property type="entry name" value="PHOSPHOPANTETHEINE"/>
    <property type="match status" value="1"/>
</dbReference>
<dbReference type="GO" id="GO:0044550">
    <property type="term" value="P:secondary metabolite biosynthetic process"/>
    <property type="evidence" value="ECO:0007669"/>
    <property type="project" value="TreeGrafter"/>
</dbReference>
<dbReference type="InterPro" id="IPR020802">
    <property type="entry name" value="TesA-like"/>
</dbReference>
<dbReference type="GO" id="GO:0043041">
    <property type="term" value="P:amino acid activation for nonribosomal peptide biosynthetic process"/>
    <property type="evidence" value="ECO:0007669"/>
    <property type="project" value="TreeGrafter"/>
</dbReference>
<dbReference type="PROSITE" id="PS50075">
    <property type="entry name" value="CARRIER"/>
    <property type="match status" value="1"/>
</dbReference>
<keyword evidence="6" id="KW-1185">Reference proteome</keyword>
<dbReference type="SUPFAM" id="SSF56801">
    <property type="entry name" value="Acetyl-CoA synthetase-like"/>
    <property type="match status" value="1"/>
</dbReference>
<dbReference type="GO" id="GO:0005829">
    <property type="term" value="C:cytosol"/>
    <property type="evidence" value="ECO:0007669"/>
    <property type="project" value="TreeGrafter"/>
</dbReference>
<dbReference type="InterPro" id="IPR001031">
    <property type="entry name" value="Thioesterase"/>
</dbReference>
<comment type="cofactor">
    <cofactor evidence="1">
        <name>pantetheine 4'-phosphate</name>
        <dbReference type="ChEBI" id="CHEBI:47942"/>
    </cofactor>
</comment>
<gene>
    <name evidence="5" type="ORF">MANY_00050</name>
</gene>
<reference evidence="5 6" key="1">
    <citation type="journal article" date="2019" name="Emerg. Microbes Infect.">
        <title>Comprehensive subspecies identification of 175 nontuberculous mycobacteria species based on 7547 genomic profiles.</title>
        <authorList>
            <person name="Matsumoto Y."/>
            <person name="Kinjo T."/>
            <person name="Motooka D."/>
            <person name="Nabeya D."/>
            <person name="Jung N."/>
            <person name="Uechi K."/>
            <person name="Horii T."/>
            <person name="Iida T."/>
            <person name="Fujita J."/>
            <person name="Nakamura S."/>
        </authorList>
    </citation>
    <scope>NUCLEOTIDE SEQUENCE [LARGE SCALE GENOMIC DNA]</scope>
    <source>
        <strain evidence="5 6">JCM 30275</strain>
    </source>
</reference>
<keyword evidence="2" id="KW-0596">Phosphopantetheine</keyword>
<keyword evidence="3" id="KW-0597">Phosphoprotein</keyword>
<dbReference type="EMBL" id="AP022620">
    <property type="protein sequence ID" value="BBZ74668.1"/>
    <property type="molecule type" value="Genomic_DNA"/>
</dbReference>